<dbReference type="Proteomes" id="UP000030645">
    <property type="component" value="Unassembled WGS sequence"/>
</dbReference>
<dbReference type="AlphaFoldDB" id="W9QHR5"/>
<sequence>MATANLSSALSSFSLVHCSEVDLQILVGCGVLDLAGAHGNHVTVHFVVGREGLHYGIGMVCKDGADPHRLGEDVVDCR</sequence>
<evidence type="ECO:0000313" key="1">
    <source>
        <dbReference type="EMBL" id="EXB37493.1"/>
    </source>
</evidence>
<organism evidence="1 2">
    <name type="scientific">Morus notabilis</name>
    <dbReference type="NCBI Taxonomy" id="981085"/>
    <lineage>
        <taxon>Eukaryota</taxon>
        <taxon>Viridiplantae</taxon>
        <taxon>Streptophyta</taxon>
        <taxon>Embryophyta</taxon>
        <taxon>Tracheophyta</taxon>
        <taxon>Spermatophyta</taxon>
        <taxon>Magnoliopsida</taxon>
        <taxon>eudicotyledons</taxon>
        <taxon>Gunneridae</taxon>
        <taxon>Pentapetalae</taxon>
        <taxon>rosids</taxon>
        <taxon>fabids</taxon>
        <taxon>Rosales</taxon>
        <taxon>Moraceae</taxon>
        <taxon>Moreae</taxon>
        <taxon>Morus</taxon>
    </lineage>
</organism>
<protein>
    <submittedName>
        <fullName evidence="1">Uncharacterized protein</fullName>
    </submittedName>
</protein>
<keyword evidence="2" id="KW-1185">Reference proteome</keyword>
<proteinExistence type="predicted"/>
<gene>
    <name evidence="1" type="ORF">L484_005706</name>
</gene>
<evidence type="ECO:0000313" key="2">
    <source>
        <dbReference type="Proteomes" id="UP000030645"/>
    </source>
</evidence>
<reference evidence="2" key="1">
    <citation type="submission" date="2013-01" db="EMBL/GenBank/DDBJ databases">
        <title>Draft Genome Sequence of a Mulberry Tree, Morus notabilis C.K. Schneid.</title>
        <authorList>
            <person name="He N."/>
            <person name="Zhao S."/>
        </authorList>
    </citation>
    <scope>NUCLEOTIDE SEQUENCE</scope>
</reference>
<accession>W9QHR5</accession>
<name>W9QHR5_9ROSA</name>
<dbReference type="EMBL" id="KE343634">
    <property type="protein sequence ID" value="EXB37493.1"/>
    <property type="molecule type" value="Genomic_DNA"/>
</dbReference>